<feature type="compositionally biased region" description="Basic residues" evidence="1">
    <location>
        <begin position="106"/>
        <end position="119"/>
    </location>
</feature>
<proteinExistence type="predicted"/>
<dbReference type="EMBL" id="MG600025">
    <property type="protein sequence ID" value="AVM87332.1"/>
    <property type="molecule type" value="Genomic_RNA"/>
</dbReference>
<dbReference type="RefSeq" id="YP_009755873.1">
    <property type="nucleotide sequence ID" value="NC_046961.1"/>
</dbReference>
<feature type="region of interest" description="Disordered" evidence="1">
    <location>
        <begin position="88"/>
        <end position="119"/>
    </location>
</feature>
<dbReference type="KEGG" id="vg:54124751"/>
<accession>A0A2P1GMW4</accession>
<sequence length="119" mass="13741">MKRSYGNVFQTPKSERYNNRLQPRAKYPRDFDYCSIPVFCIVRNSHSIAIRFFQKWQAKQVEACPPGPVGAIKIKGVTLVPFSKRDVTLPRGKEPASYSQALRSSTSKKRRSHQPSRHF</sequence>
<dbReference type="Proteomes" id="UP000500692">
    <property type="component" value="Genome"/>
</dbReference>
<keyword evidence="3" id="KW-1185">Reference proteome</keyword>
<organism evidence="2">
    <name type="scientific">Chinese broad-headed pond turtle arterivirus</name>
    <dbReference type="NCBI Taxonomy" id="2116345"/>
    <lineage>
        <taxon>Viruses</taxon>
        <taxon>Riboviria</taxon>
        <taxon>Orthornavirae</taxon>
        <taxon>Pisuviricota</taxon>
        <taxon>Pisoniviricetes</taxon>
        <taxon>Nidovirales</taxon>
        <taxon>Arnidovirineae</taxon>
        <taxon>Cremegaviridae</taxon>
        <taxon>Rodepovirinae</taxon>
        <taxon>Pontunivirus</taxon>
        <taxon>Pontunivirus mauremydis</taxon>
        <taxon>Chinturpovirus 1</taxon>
    </lineage>
</organism>
<name>A0A2P1GMW4_9NIDO</name>
<evidence type="ECO:0000313" key="3">
    <source>
        <dbReference type="Proteomes" id="UP000500692"/>
    </source>
</evidence>
<dbReference type="GeneID" id="54124751"/>
<evidence type="ECO:0000313" key="2">
    <source>
        <dbReference type="EMBL" id="AVM87332.1"/>
    </source>
</evidence>
<evidence type="ECO:0000256" key="1">
    <source>
        <dbReference type="SAM" id="MobiDB-lite"/>
    </source>
</evidence>
<reference evidence="2" key="1">
    <citation type="journal article" date="2018" name="Nature">
        <title>The evolutionary history of vertebrate RNA viruses.</title>
        <authorList>
            <person name="Shi M."/>
            <person name="Lin X.D."/>
            <person name="Chen X."/>
            <person name="Tian J.H."/>
            <person name="Chen L.J."/>
            <person name="Li K."/>
            <person name="Wang W."/>
            <person name="Eden J.S."/>
            <person name="Shen J.J."/>
            <person name="Liu L."/>
            <person name="Holmes E.C."/>
            <person name="Zhang Y.Z."/>
        </authorList>
    </citation>
    <scope>NUCLEOTIDE SEQUENCE [LARGE SCALE GENOMIC DNA]</scope>
    <source>
        <strain evidence="2">WHWGC150683</strain>
    </source>
</reference>
<protein>
    <submittedName>
        <fullName evidence="2">Uncharacterized protein</fullName>
    </submittedName>
</protein>